<sequence>MATYIVTYPDPDPHPDPGITCVYLPHIPLQYQSFLKPTNTLRCKNVFSCGRRTGQ</sequence>
<dbReference type="AlphaFoldDB" id="A0A6A6RYL0"/>
<dbReference type="EMBL" id="MU006784">
    <property type="protein sequence ID" value="KAF2640616.1"/>
    <property type="molecule type" value="Genomic_DNA"/>
</dbReference>
<evidence type="ECO:0000313" key="1">
    <source>
        <dbReference type="EMBL" id="KAF2640616.1"/>
    </source>
</evidence>
<organism evidence="1 2">
    <name type="scientific">Massarina eburnea CBS 473.64</name>
    <dbReference type="NCBI Taxonomy" id="1395130"/>
    <lineage>
        <taxon>Eukaryota</taxon>
        <taxon>Fungi</taxon>
        <taxon>Dikarya</taxon>
        <taxon>Ascomycota</taxon>
        <taxon>Pezizomycotina</taxon>
        <taxon>Dothideomycetes</taxon>
        <taxon>Pleosporomycetidae</taxon>
        <taxon>Pleosporales</taxon>
        <taxon>Massarineae</taxon>
        <taxon>Massarinaceae</taxon>
        <taxon>Massarina</taxon>
    </lineage>
</organism>
<gene>
    <name evidence="1" type="ORF">P280DRAFT_469352</name>
</gene>
<name>A0A6A6RYL0_9PLEO</name>
<dbReference type="Proteomes" id="UP000799753">
    <property type="component" value="Unassembled WGS sequence"/>
</dbReference>
<reference evidence="1" key="1">
    <citation type="journal article" date="2020" name="Stud. Mycol.">
        <title>101 Dothideomycetes genomes: a test case for predicting lifestyles and emergence of pathogens.</title>
        <authorList>
            <person name="Haridas S."/>
            <person name="Albert R."/>
            <person name="Binder M."/>
            <person name="Bloem J."/>
            <person name="Labutti K."/>
            <person name="Salamov A."/>
            <person name="Andreopoulos B."/>
            <person name="Baker S."/>
            <person name="Barry K."/>
            <person name="Bills G."/>
            <person name="Bluhm B."/>
            <person name="Cannon C."/>
            <person name="Castanera R."/>
            <person name="Culley D."/>
            <person name="Daum C."/>
            <person name="Ezra D."/>
            <person name="Gonzalez J."/>
            <person name="Henrissat B."/>
            <person name="Kuo A."/>
            <person name="Liang C."/>
            <person name="Lipzen A."/>
            <person name="Lutzoni F."/>
            <person name="Magnuson J."/>
            <person name="Mondo S."/>
            <person name="Nolan M."/>
            <person name="Ohm R."/>
            <person name="Pangilinan J."/>
            <person name="Park H.-J."/>
            <person name="Ramirez L."/>
            <person name="Alfaro M."/>
            <person name="Sun H."/>
            <person name="Tritt A."/>
            <person name="Yoshinaga Y."/>
            <person name="Zwiers L.-H."/>
            <person name="Turgeon B."/>
            <person name="Goodwin S."/>
            <person name="Spatafora J."/>
            <person name="Crous P."/>
            <person name="Grigoriev I."/>
        </authorList>
    </citation>
    <scope>NUCLEOTIDE SEQUENCE</scope>
    <source>
        <strain evidence="1">CBS 473.64</strain>
    </source>
</reference>
<protein>
    <submittedName>
        <fullName evidence="1">Uncharacterized protein</fullName>
    </submittedName>
</protein>
<evidence type="ECO:0000313" key="2">
    <source>
        <dbReference type="Proteomes" id="UP000799753"/>
    </source>
</evidence>
<accession>A0A6A6RYL0</accession>
<keyword evidence="2" id="KW-1185">Reference proteome</keyword>
<proteinExistence type="predicted"/>